<evidence type="ECO:0000256" key="5">
    <source>
        <dbReference type="ARBA" id="ARBA00023180"/>
    </source>
</evidence>
<dbReference type="PROSITE" id="PS01186">
    <property type="entry name" value="EGF_2"/>
    <property type="match status" value="6"/>
</dbReference>
<keyword evidence="5" id="KW-0325">Glycoprotein</keyword>
<dbReference type="Pfam" id="PF00053">
    <property type="entry name" value="EGF_laminin"/>
    <property type="match status" value="4"/>
</dbReference>
<feature type="domain" description="EGF-like" evidence="8">
    <location>
        <begin position="874"/>
        <end position="909"/>
    </location>
</feature>
<dbReference type="Pfam" id="PF12662">
    <property type="entry name" value="cEGF"/>
    <property type="match status" value="1"/>
</dbReference>
<dbReference type="InterPro" id="IPR011489">
    <property type="entry name" value="EMI_domain"/>
</dbReference>
<dbReference type="InterPro" id="IPR052108">
    <property type="entry name" value="MEGF/SIB"/>
</dbReference>
<comment type="caution">
    <text evidence="6">Lacks conserved residue(s) required for the propagation of feature annotation.</text>
</comment>
<dbReference type="Pfam" id="PF07645">
    <property type="entry name" value="EGF_CA"/>
    <property type="match status" value="1"/>
</dbReference>
<evidence type="ECO:0000256" key="1">
    <source>
        <dbReference type="ARBA" id="ARBA00022536"/>
    </source>
</evidence>
<dbReference type="OrthoDB" id="409374at2759"/>
<feature type="domain" description="EGF-like" evidence="8">
    <location>
        <begin position="1014"/>
        <end position="1049"/>
    </location>
</feature>
<dbReference type="Gene3D" id="2.10.25.10">
    <property type="entry name" value="Laminin"/>
    <property type="match status" value="8"/>
</dbReference>
<dbReference type="Pfam" id="PF14670">
    <property type="entry name" value="FXa_inhibition"/>
    <property type="match status" value="4"/>
</dbReference>
<feature type="disulfide bond" evidence="6">
    <location>
        <begin position="1173"/>
        <end position="1182"/>
    </location>
</feature>
<dbReference type="InterPro" id="IPR000152">
    <property type="entry name" value="EGF-type_Asp/Asn_hydroxyl_site"/>
</dbReference>
<accession>A0A7J5Z3P6</accession>
<gene>
    <name evidence="10" type="ORF">F7725_016866</name>
</gene>
<dbReference type="FunFam" id="2.170.300.10:FF:000041">
    <property type="entry name" value="Tyrosine protein kinase receptor tie-1, putative"/>
    <property type="match status" value="1"/>
</dbReference>
<sequence length="1475" mass="160465">MKPIPSPPSKPLPSLPSEWREAESAQPPQLFDRQSDICKARAWRYGIANNLQSYMPNVCLEREVTLVAQRQPCVQAFTRMVKVWKQGCVGQSWCMGYERRTAYYTAYRQVYRQDYQTVYKCCPGWSQLNGEAGCLYPTVCASTGATVGRGPRSFDCLAGFNGPSCQYDVNECEETNGGCEALCSNTIGSFYCRCPPGQKLNEEGKTCQDIDECQVHNGGCQHRCVNTRGSYRCECHPGSRMHVDGRTCIAIHSCAISNGGCEHYCVQQSVAHFRCRCKPNYGLAEDGKHCKLQNPCAEQNGGCMDQCRVDGGKAHCDCKAGYILAEDGKTCEDIDECEQAEAYCAHGCHNTLGSYACVCNSAYELGSDGKQCYKIEMEIVNSCEQNNGGCSHHCQHSTNGPVCSCNQGYRLNDDFKTCLDVDECGEQSSCCEQDCTNYPGGYECYCSAGYRLNSDGYVDECLAVNGGCDHTCQNSAGSFQCFCRRGFRLDEDRLSCIPLEDAIEALSSGGAMELPLIRPLLLMQDYNQPLERYDDYEDDEGELRAENNLAEKFVCLDDTFGNDCSLTCDDCSSGGKCNPWKNGCDCPDGWTGIVCNQTCPEGYFGKNCSFPCKCKNGASCDPVGGSCRCPPGVSGDVCQDGCPKGLYGKQCNKKCNCANNGRCHRTYGACLCDPGLYGRFCHLPCPKWTFGAGCSEECHCVVKNTLECHRRHGTCACKPGYQGNTCKEECNPGTYGAGCEKKCVCPPEVSCDHVTGECQRKCPPGRHGENCDQVSPVCPVSDCPEGTFGTGCVHPCTCTGAACDKVTGQCKCPAGTSGKHCENLCAEGFWGPGCTETCPLCENGGVCDKHNGSCNCAPGFMGKFCQNSCPSVRFGQGCQMKCVCENNARCDPVSGRCTCAPGWTGHNCRKACDAGHWGADCAETCDCRNGDGSCDAATGQCNCEAGYTGAHCHQKCPSSMFGLGCRHRCQCDNKALCDHVSGACTCQVGWTGSFCEKVTAFPSVCVSACPQGFYGLDCQEKCLCLNGGSCDHISGVCSCPAGWIGSFCNLTAQRKLNVDVLVDIRVAVSRHREHLCNADSQWNKNTLGFRVIWENPAQSHMRKHRLDVPHAMACINYQTLEIPLLISVHQEVIILFAPLLAACPTGFYGEGCNQTCSCRNHGICHPASGQCVCTAGWTGPNCTEGEYIQDGLLCAFFSQNALQGFTGQIVGSAACVRTERPATKPTENARVPADGRAQPVNLVRLREAVSQSLLMCDHKTTFRWIIVRKILFFLQFWFYFCTFGQCVSGRFGADCQQQCECENSGQCDRQSGECSCSAGWHVKQGCLVPDVRRDVSVCTERHVITSLESVCVHQGGEEGSVTKLTYMTNRVVDIYKQHPLQSQMCKTSPSYSCNYFILFPLCFLSACLPGAYGKGCMQHCSCVQGTSCHHVSGDCGCPPGFTGNGCEQSECRRTDVCLQDKMKTLLLTQSCVMLK</sequence>
<dbReference type="SMART" id="SM00179">
    <property type="entry name" value="EGF_CA"/>
    <property type="match status" value="7"/>
</dbReference>
<feature type="compositionally biased region" description="Pro residues" evidence="7">
    <location>
        <begin position="1"/>
        <end position="14"/>
    </location>
</feature>
<keyword evidence="11" id="KW-1185">Reference proteome</keyword>
<dbReference type="PROSITE" id="PS50026">
    <property type="entry name" value="EGF_3"/>
    <property type="match status" value="8"/>
</dbReference>
<dbReference type="PANTHER" id="PTHR24035:SF137">
    <property type="entry name" value="MULTIPLE EPIDERMAL GROWTH FACTOR-LIKE DOMAINS PROTEIN 6"/>
    <property type="match status" value="1"/>
</dbReference>
<organism evidence="10 11">
    <name type="scientific">Dissostichus mawsoni</name>
    <name type="common">Antarctic cod</name>
    <dbReference type="NCBI Taxonomy" id="36200"/>
    <lineage>
        <taxon>Eukaryota</taxon>
        <taxon>Metazoa</taxon>
        <taxon>Chordata</taxon>
        <taxon>Craniata</taxon>
        <taxon>Vertebrata</taxon>
        <taxon>Euteleostomi</taxon>
        <taxon>Actinopterygii</taxon>
        <taxon>Neopterygii</taxon>
        <taxon>Teleostei</taxon>
        <taxon>Neoteleostei</taxon>
        <taxon>Acanthomorphata</taxon>
        <taxon>Eupercaria</taxon>
        <taxon>Perciformes</taxon>
        <taxon>Notothenioidei</taxon>
        <taxon>Nototheniidae</taxon>
        <taxon>Dissostichus</taxon>
    </lineage>
</organism>
<dbReference type="InterPro" id="IPR026823">
    <property type="entry name" value="cEGF"/>
</dbReference>
<dbReference type="InterPro" id="IPR009030">
    <property type="entry name" value="Growth_fac_rcpt_cys_sf"/>
</dbReference>
<feature type="domain" description="EGF-like" evidence="8">
    <location>
        <begin position="209"/>
        <end position="249"/>
    </location>
</feature>
<evidence type="ECO:0000259" key="9">
    <source>
        <dbReference type="PROSITE" id="PS51041"/>
    </source>
</evidence>
<dbReference type="Gene3D" id="2.170.300.10">
    <property type="entry name" value="Tie2 ligand-binding domain superfamily"/>
    <property type="match status" value="8"/>
</dbReference>
<evidence type="ECO:0000256" key="7">
    <source>
        <dbReference type="SAM" id="MobiDB-lite"/>
    </source>
</evidence>
<feature type="disulfide bond" evidence="6">
    <location>
        <begin position="1039"/>
        <end position="1048"/>
    </location>
</feature>
<dbReference type="EMBL" id="JAAKFY010000006">
    <property type="protein sequence ID" value="KAF3856143.1"/>
    <property type="molecule type" value="Genomic_DNA"/>
</dbReference>
<dbReference type="PROSITE" id="PS01187">
    <property type="entry name" value="EGF_CA"/>
    <property type="match status" value="2"/>
</dbReference>
<evidence type="ECO:0008006" key="12">
    <source>
        <dbReference type="Google" id="ProtNLM"/>
    </source>
</evidence>
<feature type="domain" description="EGF-like" evidence="8">
    <location>
        <begin position="333"/>
        <end position="373"/>
    </location>
</feature>
<protein>
    <recommendedName>
        <fullName evidence="12">Multiple EGF-like-domains 6b</fullName>
    </recommendedName>
</protein>
<dbReference type="PROSITE" id="PS51041">
    <property type="entry name" value="EMI"/>
    <property type="match status" value="1"/>
</dbReference>
<dbReference type="PROSITE" id="PS00022">
    <property type="entry name" value="EGF_1"/>
    <property type="match status" value="11"/>
</dbReference>
<name>A0A7J5Z3P6_DISMA</name>
<dbReference type="Proteomes" id="UP000518266">
    <property type="component" value="Unassembled WGS sequence"/>
</dbReference>
<dbReference type="FunFam" id="2.10.25.10:FF:000005">
    <property type="entry name" value="Fibrillin 2"/>
    <property type="match status" value="1"/>
</dbReference>
<keyword evidence="2" id="KW-0732">Signal</keyword>
<dbReference type="SUPFAM" id="SSF57184">
    <property type="entry name" value="Growth factor receptor domain"/>
    <property type="match status" value="3"/>
</dbReference>
<evidence type="ECO:0000256" key="3">
    <source>
        <dbReference type="ARBA" id="ARBA00022737"/>
    </source>
</evidence>
<dbReference type="InterPro" id="IPR049883">
    <property type="entry name" value="NOTCH1_EGF-like"/>
</dbReference>
<feature type="domain" description="EMI" evidence="9">
    <location>
        <begin position="55"/>
        <end position="136"/>
    </location>
</feature>
<feature type="disulfide bond" evidence="6">
    <location>
        <begin position="899"/>
        <end position="908"/>
    </location>
</feature>
<feature type="region of interest" description="Disordered" evidence="7">
    <location>
        <begin position="1"/>
        <end position="28"/>
    </location>
</feature>
<evidence type="ECO:0000256" key="2">
    <source>
        <dbReference type="ARBA" id="ARBA00022729"/>
    </source>
</evidence>
<dbReference type="SMART" id="SM00180">
    <property type="entry name" value="EGF_Lam"/>
    <property type="match status" value="9"/>
</dbReference>
<dbReference type="GO" id="GO:0005509">
    <property type="term" value="F:calcium ion binding"/>
    <property type="evidence" value="ECO:0007669"/>
    <property type="project" value="InterPro"/>
</dbReference>
<dbReference type="PROSITE" id="PS00010">
    <property type="entry name" value="ASX_HYDROXYL"/>
    <property type="match status" value="3"/>
</dbReference>
<dbReference type="InterPro" id="IPR001881">
    <property type="entry name" value="EGF-like_Ca-bd_dom"/>
</dbReference>
<comment type="caution">
    <text evidence="10">The sequence shown here is derived from an EMBL/GenBank/DDBJ whole genome shotgun (WGS) entry which is preliminary data.</text>
</comment>
<feature type="domain" description="EGF-like" evidence="8">
    <location>
        <begin position="835"/>
        <end position="866"/>
    </location>
</feature>
<dbReference type="InterPro" id="IPR000742">
    <property type="entry name" value="EGF"/>
</dbReference>
<dbReference type="SMART" id="SM00181">
    <property type="entry name" value="EGF"/>
    <property type="match status" value="21"/>
</dbReference>
<evidence type="ECO:0000256" key="6">
    <source>
        <dbReference type="PROSITE-ProRule" id="PRU00076"/>
    </source>
</evidence>
<keyword evidence="3" id="KW-0677">Repeat</keyword>
<feature type="domain" description="EGF-like" evidence="8">
    <location>
        <begin position="1148"/>
        <end position="1183"/>
    </location>
</feature>
<dbReference type="PANTHER" id="PTHR24035">
    <property type="entry name" value="MULTIPLE EPIDERMAL GROWTH FACTOR-LIKE DOMAINS PROTEIN"/>
    <property type="match status" value="1"/>
</dbReference>
<keyword evidence="1 6" id="KW-0245">EGF-like domain</keyword>
<dbReference type="FunFam" id="2.10.25.10:FF:000240">
    <property type="entry name" value="Vitamin K-dependent protein S"/>
    <property type="match status" value="1"/>
</dbReference>
<feature type="domain" description="EGF-like" evidence="8">
    <location>
        <begin position="168"/>
        <end position="208"/>
    </location>
</feature>
<feature type="disulfide bond" evidence="6">
    <location>
        <begin position="629"/>
        <end position="638"/>
    </location>
</feature>
<dbReference type="InterPro" id="IPR018097">
    <property type="entry name" value="EGF_Ca-bd_CS"/>
</dbReference>
<feature type="disulfide bond" evidence="6">
    <location>
        <begin position="856"/>
        <end position="865"/>
    </location>
</feature>
<proteinExistence type="predicted"/>
<feature type="domain" description="EGF-like" evidence="8">
    <location>
        <begin position="604"/>
        <end position="639"/>
    </location>
</feature>
<evidence type="ECO:0000256" key="4">
    <source>
        <dbReference type="ARBA" id="ARBA00023157"/>
    </source>
</evidence>
<dbReference type="InterPro" id="IPR002049">
    <property type="entry name" value="LE_dom"/>
</dbReference>
<evidence type="ECO:0000259" key="8">
    <source>
        <dbReference type="PROSITE" id="PS50026"/>
    </source>
</evidence>
<dbReference type="FunFam" id="2.170.300.10:FF:000002">
    <property type="entry name" value="Multiple epidermal growth factor-like domains 10"/>
    <property type="match status" value="1"/>
</dbReference>
<dbReference type="CDD" id="cd00055">
    <property type="entry name" value="EGF_Lam"/>
    <property type="match status" value="1"/>
</dbReference>
<evidence type="ECO:0000313" key="10">
    <source>
        <dbReference type="EMBL" id="KAF3856143.1"/>
    </source>
</evidence>
<evidence type="ECO:0000313" key="11">
    <source>
        <dbReference type="Proteomes" id="UP000518266"/>
    </source>
</evidence>
<reference evidence="10 11" key="1">
    <citation type="submission" date="2020-03" db="EMBL/GenBank/DDBJ databases">
        <title>Dissostichus mawsoni Genome sequencing and assembly.</title>
        <authorList>
            <person name="Park H."/>
        </authorList>
    </citation>
    <scope>NUCLEOTIDE SEQUENCE [LARGE SCALE GENOMIC DNA]</scope>
    <source>
        <strain evidence="10">DM0001</strain>
        <tissue evidence="10">Muscle</tissue>
    </source>
</reference>
<dbReference type="FunFam" id="2.10.25.10:FF:000037">
    <property type="entry name" value="Signal peptide, CUB domain and EGF-like domain-containing 2"/>
    <property type="match status" value="2"/>
</dbReference>
<dbReference type="PRINTS" id="PR00011">
    <property type="entry name" value="EGFLAMININ"/>
</dbReference>
<keyword evidence="4 6" id="KW-1015">Disulfide bond</keyword>